<dbReference type="InterPro" id="IPR008201">
    <property type="entry name" value="HepT-like"/>
</dbReference>
<dbReference type="GO" id="GO:0016787">
    <property type="term" value="F:hydrolase activity"/>
    <property type="evidence" value="ECO:0007669"/>
    <property type="project" value="UniProtKB-KW"/>
</dbReference>
<dbReference type="GO" id="GO:0000166">
    <property type="term" value="F:nucleotide binding"/>
    <property type="evidence" value="ECO:0007669"/>
    <property type="project" value="UniProtKB-KW"/>
</dbReference>
<dbReference type="OrthoDB" id="4829434at2"/>
<keyword evidence="7" id="KW-1185">Reference proteome</keyword>
<evidence type="ECO:0000256" key="2">
    <source>
        <dbReference type="ARBA" id="ARBA00022649"/>
    </source>
</evidence>
<evidence type="ECO:0000256" key="3">
    <source>
        <dbReference type="ARBA" id="ARBA00022722"/>
    </source>
</evidence>
<dbReference type="GO" id="GO:0004540">
    <property type="term" value="F:RNA nuclease activity"/>
    <property type="evidence" value="ECO:0007669"/>
    <property type="project" value="InterPro"/>
</dbReference>
<evidence type="ECO:0000256" key="4">
    <source>
        <dbReference type="ARBA" id="ARBA00022741"/>
    </source>
</evidence>
<evidence type="ECO:0000256" key="5">
    <source>
        <dbReference type="ARBA" id="ARBA00022801"/>
    </source>
</evidence>
<dbReference type="Proteomes" id="UP000433577">
    <property type="component" value="Chromosome 1"/>
</dbReference>
<organism evidence="6 7">
    <name type="scientific">Paraburkholderia acidisoli</name>
    <dbReference type="NCBI Taxonomy" id="2571748"/>
    <lineage>
        <taxon>Bacteria</taxon>
        <taxon>Pseudomonadati</taxon>
        <taxon>Pseudomonadota</taxon>
        <taxon>Betaproteobacteria</taxon>
        <taxon>Burkholderiales</taxon>
        <taxon>Burkholderiaceae</taxon>
        <taxon>Paraburkholderia</taxon>
    </lineage>
</organism>
<dbReference type="PANTHER" id="PTHR34139">
    <property type="entry name" value="UPF0331 PROTEIN MJ0127"/>
    <property type="match status" value="1"/>
</dbReference>
<gene>
    <name evidence="6" type="ORF">FAZ98_03835</name>
</gene>
<dbReference type="InterPro" id="IPR051813">
    <property type="entry name" value="HepT_RNase_toxin"/>
</dbReference>
<protein>
    <submittedName>
        <fullName evidence="6">DUF86 domain-containing protein</fullName>
    </submittedName>
</protein>
<dbReference type="PANTHER" id="PTHR34139:SF1">
    <property type="entry name" value="RNASE MJ1380-RELATED"/>
    <property type="match status" value="1"/>
</dbReference>
<dbReference type="RefSeq" id="WP_158948937.1">
    <property type="nucleotide sequence ID" value="NZ_CP046913.1"/>
</dbReference>
<dbReference type="KEGG" id="pacs:FAZ98_03835"/>
<dbReference type="SUPFAM" id="SSF81593">
    <property type="entry name" value="Nucleotidyltransferase substrate binding subunit/domain"/>
    <property type="match status" value="1"/>
</dbReference>
<dbReference type="Pfam" id="PF01934">
    <property type="entry name" value="HepT-like"/>
    <property type="match status" value="1"/>
</dbReference>
<keyword evidence="1" id="KW-0597">Phosphoprotein</keyword>
<dbReference type="GO" id="GO:0110001">
    <property type="term" value="C:toxin-antitoxin complex"/>
    <property type="evidence" value="ECO:0007669"/>
    <property type="project" value="InterPro"/>
</dbReference>
<keyword evidence="2" id="KW-1277">Toxin-antitoxin system</keyword>
<proteinExistence type="predicted"/>
<keyword evidence="4" id="KW-0547">Nucleotide-binding</keyword>
<evidence type="ECO:0000256" key="1">
    <source>
        <dbReference type="ARBA" id="ARBA00022553"/>
    </source>
</evidence>
<accession>A0A7Z2JFA2</accession>
<keyword evidence="3" id="KW-0540">Nuclease</keyword>
<evidence type="ECO:0000313" key="6">
    <source>
        <dbReference type="EMBL" id="QGZ60935.1"/>
    </source>
</evidence>
<sequence length="116" mass="13555">MRKKDLRTVDYVEHMLEAIRRIFEYTATLSWAQFEATSIVIDAVVRNFEVIGEAARNVMLEDPEFVAAHPEIPWQTVYGTRNRISHGYYAINTEVIWQTIQHDLHELQSALLQLKP</sequence>
<dbReference type="EMBL" id="CP046913">
    <property type="protein sequence ID" value="QGZ60935.1"/>
    <property type="molecule type" value="Genomic_DNA"/>
</dbReference>
<reference evidence="6 7" key="1">
    <citation type="submission" date="2019-12" db="EMBL/GenBank/DDBJ databases">
        <title>Paraburkholderia acidiphila 7Q-K02 sp. nov and Paraburkholderia acidisoli DHF22 sp. nov., two strains isolated from forest soil.</title>
        <authorList>
            <person name="Gao Z."/>
            <person name="Qiu L."/>
        </authorList>
    </citation>
    <scope>NUCLEOTIDE SEQUENCE [LARGE SCALE GENOMIC DNA]</scope>
    <source>
        <strain evidence="6 7">DHF22</strain>
    </source>
</reference>
<name>A0A7Z2JFA2_9BURK</name>
<keyword evidence="5" id="KW-0378">Hydrolase</keyword>
<dbReference type="AlphaFoldDB" id="A0A7Z2JFA2"/>
<evidence type="ECO:0000313" key="7">
    <source>
        <dbReference type="Proteomes" id="UP000433577"/>
    </source>
</evidence>